<dbReference type="EMBL" id="JBJQND010000009">
    <property type="protein sequence ID" value="KAL3866616.1"/>
    <property type="molecule type" value="Genomic_DNA"/>
</dbReference>
<reference evidence="2 3" key="1">
    <citation type="submission" date="2024-11" db="EMBL/GenBank/DDBJ databases">
        <title>Chromosome-level genome assembly of the freshwater bivalve Anodonta woodiana.</title>
        <authorList>
            <person name="Chen X."/>
        </authorList>
    </citation>
    <scope>NUCLEOTIDE SEQUENCE [LARGE SCALE GENOMIC DNA]</scope>
    <source>
        <strain evidence="2">MN2024</strain>
        <tissue evidence="2">Gills</tissue>
    </source>
</reference>
<dbReference type="PANTHER" id="PTHR46888:SF1">
    <property type="entry name" value="RIBONUCLEASE H"/>
    <property type="match status" value="1"/>
</dbReference>
<gene>
    <name evidence="2" type="ORF">ACJMK2_043900</name>
</gene>
<evidence type="ECO:0000313" key="2">
    <source>
        <dbReference type="EMBL" id="KAL3866616.1"/>
    </source>
</evidence>
<name>A0ABD3VYB0_SINWO</name>
<keyword evidence="3" id="KW-1185">Reference proteome</keyword>
<dbReference type="InterPro" id="IPR021109">
    <property type="entry name" value="Peptidase_aspartic_dom_sf"/>
</dbReference>
<accession>A0ABD3VYB0</accession>
<evidence type="ECO:0000259" key="1">
    <source>
        <dbReference type="Pfam" id="PF17921"/>
    </source>
</evidence>
<sequence>MPFKVKLQAYDHERGEDIVTFLAEFESIAKHAKWSDELKVLQLRTRLTGEAIYVATQACSNYLELRKGLIDRFGKRPHEHFATLVSLTKESTETYRGLMARIDQHIKPLPQEQAQWIRRNKCFSPIVEAAEDYIPANVYHRWHKNEAHPNKSGKNNNMNMHNTQKQAKLTSTSDLPNQKNMQCYRFKQWGHIARHCSTDDMKHRSNPATCFVKPSIGQRLISETGYINGREIMFVKDTGSDMTLIREDLVDKSCKLEGHKVTLYTAVGQPFTAQLAMVNIDTTYYKVPGQVGLVSNLAAEALMGMDILSTKGSFVFVPRSMLKELDNESTVVNIGQYEDEGMKEVVNKSAEMADTDKHKDIKVDKLSAVNVVLIKEKSFATREEAEEEPMSFSCENDILQRKWQSGDGSCGGKQIGVPGGLREMVMELARERPLPGYLCLEKTKERILQSLCWHGMFSDVKSYLTSCHKYQMTAKETANEQESMVFPPVTTTPYHPRANEKVEYFNGTLKSMLRKLCTDNKNEWDEMLPFLLFACREVPHEGSGFAPYGMLYGWPVRVPMKLLQGLFTGDGDVWNSTVEIVVKMHEKLAGIGFLVKDNLLDCPKKLKALYDCHAKTREFSPWSSTCVLVEKKDGTLRPCVDFRSLSTITLFDAYPVLWIDNPPVLEKIGYESHFIVGSVLITRNLCGYRRCCIRFQPVNIDIWPEHYFQHSGLCVTKDCQHLQPLLFIFPGLARTWTSDKANFKLIKILSLYVTLSKQEQSIITGSEVMGLVL</sequence>
<dbReference type="InterPro" id="IPR041588">
    <property type="entry name" value="Integrase_H2C2"/>
</dbReference>
<dbReference type="InterPro" id="IPR043502">
    <property type="entry name" value="DNA/RNA_pol_sf"/>
</dbReference>
<organism evidence="2 3">
    <name type="scientific">Sinanodonta woodiana</name>
    <name type="common">Chinese pond mussel</name>
    <name type="synonym">Anodonta woodiana</name>
    <dbReference type="NCBI Taxonomy" id="1069815"/>
    <lineage>
        <taxon>Eukaryota</taxon>
        <taxon>Metazoa</taxon>
        <taxon>Spiralia</taxon>
        <taxon>Lophotrochozoa</taxon>
        <taxon>Mollusca</taxon>
        <taxon>Bivalvia</taxon>
        <taxon>Autobranchia</taxon>
        <taxon>Heteroconchia</taxon>
        <taxon>Palaeoheterodonta</taxon>
        <taxon>Unionida</taxon>
        <taxon>Unionoidea</taxon>
        <taxon>Unionidae</taxon>
        <taxon>Unioninae</taxon>
        <taxon>Sinanodonta</taxon>
    </lineage>
</organism>
<dbReference type="PANTHER" id="PTHR46888">
    <property type="entry name" value="ZINC KNUCKLE DOMAINCONTAINING PROTEIN-RELATED"/>
    <property type="match status" value="1"/>
</dbReference>
<dbReference type="Pfam" id="PF17921">
    <property type="entry name" value="Integrase_H2C2"/>
    <property type="match status" value="1"/>
</dbReference>
<protein>
    <recommendedName>
        <fullName evidence="1">Integrase zinc-binding domain-containing protein</fullName>
    </recommendedName>
</protein>
<dbReference type="SUPFAM" id="SSF50630">
    <property type="entry name" value="Acid proteases"/>
    <property type="match status" value="1"/>
</dbReference>
<dbReference type="Gene3D" id="2.40.70.10">
    <property type="entry name" value="Acid Proteases"/>
    <property type="match status" value="1"/>
</dbReference>
<evidence type="ECO:0000313" key="3">
    <source>
        <dbReference type="Proteomes" id="UP001634394"/>
    </source>
</evidence>
<dbReference type="GO" id="GO:0006259">
    <property type="term" value="P:DNA metabolic process"/>
    <property type="evidence" value="ECO:0007669"/>
    <property type="project" value="UniProtKB-ARBA"/>
</dbReference>
<dbReference type="InterPro" id="IPR012337">
    <property type="entry name" value="RNaseH-like_sf"/>
</dbReference>
<feature type="domain" description="Integrase zinc-binding" evidence="1">
    <location>
        <begin position="417"/>
        <end position="474"/>
    </location>
</feature>
<dbReference type="SUPFAM" id="SSF53098">
    <property type="entry name" value="Ribonuclease H-like"/>
    <property type="match status" value="1"/>
</dbReference>
<dbReference type="Proteomes" id="UP001634394">
    <property type="component" value="Unassembled WGS sequence"/>
</dbReference>
<dbReference type="Gene3D" id="3.10.10.10">
    <property type="entry name" value="HIV Type 1 Reverse Transcriptase, subunit A, domain 1"/>
    <property type="match status" value="1"/>
</dbReference>
<comment type="caution">
    <text evidence="2">The sequence shown here is derived from an EMBL/GenBank/DDBJ whole genome shotgun (WGS) entry which is preliminary data.</text>
</comment>
<proteinExistence type="predicted"/>
<dbReference type="AlphaFoldDB" id="A0ABD3VYB0"/>
<dbReference type="SUPFAM" id="SSF56672">
    <property type="entry name" value="DNA/RNA polymerases"/>
    <property type="match status" value="1"/>
</dbReference>
<dbReference type="Gene3D" id="3.30.420.10">
    <property type="entry name" value="Ribonuclease H-like superfamily/Ribonuclease H"/>
    <property type="match status" value="1"/>
</dbReference>
<dbReference type="InterPro" id="IPR036397">
    <property type="entry name" value="RNaseH_sf"/>
</dbReference>